<dbReference type="RefSeq" id="XP_003030116.1">
    <property type="nucleotide sequence ID" value="XM_003030070.1"/>
</dbReference>
<dbReference type="VEuPathDB" id="FungiDB:SCHCODRAFT_02669613"/>
<dbReference type="GeneID" id="9588308"/>
<dbReference type="Proteomes" id="UP000007431">
    <property type="component" value="Unassembled WGS sequence"/>
</dbReference>
<gene>
    <name evidence="1" type="ORF">SCHCODRAFT_85537</name>
</gene>
<proteinExistence type="predicted"/>
<sequence length="100" mass="11725">MSRHYRLASSPIHTLTGTLPRMVRPRVTRLGRRPPRIVVREVTEMSIVTIDGERQTRVTQVATRRLLPRECSNPRRLVCISQRRRHRCTCCSRRAGPRVR</sequence>
<dbReference type="HOGENOM" id="CLU_2307670_0_0_1"/>
<organism evidence="2">
    <name type="scientific">Schizophyllum commune (strain H4-8 / FGSC 9210)</name>
    <name type="common">Split gill fungus</name>
    <dbReference type="NCBI Taxonomy" id="578458"/>
    <lineage>
        <taxon>Eukaryota</taxon>
        <taxon>Fungi</taxon>
        <taxon>Dikarya</taxon>
        <taxon>Basidiomycota</taxon>
        <taxon>Agaricomycotina</taxon>
        <taxon>Agaricomycetes</taxon>
        <taxon>Agaricomycetidae</taxon>
        <taxon>Agaricales</taxon>
        <taxon>Schizophyllaceae</taxon>
        <taxon>Schizophyllum</taxon>
    </lineage>
</organism>
<dbReference type="OrthoDB" id="10398772at2759"/>
<keyword evidence="2" id="KW-1185">Reference proteome</keyword>
<name>D8Q9C6_SCHCM</name>
<evidence type="ECO:0000313" key="2">
    <source>
        <dbReference type="Proteomes" id="UP000007431"/>
    </source>
</evidence>
<dbReference type="EMBL" id="GL377308">
    <property type="protein sequence ID" value="EFI95213.1"/>
    <property type="molecule type" value="Genomic_DNA"/>
</dbReference>
<dbReference type="InParanoid" id="D8Q9C6"/>
<accession>D8Q9C6</accession>
<evidence type="ECO:0000313" key="1">
    <source>
        <dbReference type="EMBL" id="EFI95213.1"/>
    </source>
</evidence>
<reference evidence="1 2" key="1">
    <citation type="journal article" date="2010" name="Nat. Biotechnol.">
        <title>Genome sequence of the model mushroom Schizophyllum commune.</title>
        <authorList>
            <person name="Ohm R.A."/>
            <person name="de Jong J.F."/>
            <person name="Lugones L.G."/>
            <person name="Aerts A."/>
            <person name="Kothe E."/>
            <person name="Stajich J.E."/>
            <person name="de Vries R.P."/>
            <person name="Record E."/>
            <person name="Levasseur A."/>
            <person name="Baker S.E."/>
            <person name="Bartholomew K.A."/>
            <person name="Coutinho P.M."/>
            <person name="Erdmann S."/>
            <person name="Fowler T.J."/>
            <person name="Gathman A.C."/>
            <person name="Lombard V."/>
            <person name="Henrissat B."/>
            <person name="Knabe N."/>
            <person name="Kuees U."/>
            <person name="Lilly W.W."/>
            <person name="Lindquist E."/>
            <person name="Lucas S."/>
            <person name="Magnuson J.K."/>
            <person name="Piumi F."/>
            <person name="Raudaskoski M."/>
            <person name="Salamov A."/>
            <person name="Schmutz J."/>
            <person name="Schwarze F.W.M.R."/>
            <person name="vanKuyk P.A."/>
            <person name="Horton J.S."/>
            <person name="Grigoriev I.V."/>
            <person name="Woesten H.A.B."/>
        </authorList>
    </citation>
    <scope>NUCLEOTIDE SEQUENCE [LARGE SCALE GENOMIC DNA]</scope>
    <source>
        <strain evidence="2">H4-8 / FGSC 9210</strain>
    </source>
</reference>
<dbReference type="AlphaFoldDB" id="D8Q9C6"/>
<dbReference type="KEGG" id="scm:SCHCO_02669613"/>
<protein>
    <submittedName>
        <fullName evidence="1">Expressed protein</fullName>
    </submittedName>
</protein>